<sequence>MQFNNNLDTEDYYISEQGFKVFTEKYHLKRGFCCKNNCRHCPYGFDPKKPNY</sequence>
<proteinExistence type="predicted"/>
<dbReference type="InterPro" id="IPR040807">
    <property type="entry name" value="DUF5522"/>
</dbReference>
<organism evidence="1 2">
    <name type="scientific">Namhaeicola litoreus</name>
    <dbReference type="NCBI Taxonomy" id="1052145"/>
    <lineage>
        <taxon>Bacteria</taxon>
        <taxon>Pseudomonadati</taxon>
        <taxon>Bacteroidota</taxon>
        <taxon>Flavobacteriia</taxon>
        <taxon>Flavobacteriales</taxon>
        <taxon>Flavobacteriaceae</taxon>
        <taxon>Namhaeicola</taxon>
    </lineage>
</organism>
<gene>
    <name evidence="1" type="ORF">ACFQ39_08005</name>
</gene>
<keyword evidence="2" id="KW-1185">Reference proteome</keyword>
<comment type="caution">
    <text evidence="1">The sequence shown here is derived from an EMBL/GenBank/DDBJ whole genome shotgun (WGS) entry which is preliminary data.</text>
</comment>
<evidence type="ECO:0000313" key="2">
    <source>
        <dbReference type="Proteomes" id="UP001597201"/>
    </source>
</evidence>
<reference evidence="2" key="1">
    <citation type="journal article" date="2019" name="Int. J. Syst. Evol. Microbiol.">
        <title>The Global Catalogue of Microorganisms (GCM) 10K type strain sequencing project: providing services to taxonomists for standard genome sequencing and annotation.</title>
        <authorList>
            <consortium name="The Broad Institute Genomics Platform"/>
            <consortium name="The Broad Institute Genome Sequencing Center for Infectious Disease"/>
            <person name="Wu L."/>
            <person name="Ma J."/>
        </authorList>
    </citation>
    <scope>NUCLEOTIDE SEQUENCE [LARGE SCALE GENOMIC DNA]</scope>
    <source>
        <strain evidence="2">CCUG 61485</strain>
    </source>
</reference>
<accession>A0ABW3Y4T5</accession>
<name>A0ABW3Y4T5_9FLAO</name>
<evidence type="ECO:0000313" key="1">
    <source>
        <dbReference type="EMBL" id="MFD1315553.1"/>
    </source>
</evidence>
<dbReference type="Pfam" id="PF17653">
    <property type="entry name" value="DUF5522"/>
    <property type="match status" value="1"/>
</dbReference>
<dbReference type="Proteomes" id="UP001597201">
    <property type="component" value="Unassembled WGS sequence"/>
</dbReference>
<dbReference type="RefSeq" id="WP_377177843.1">
    <property type="nucleotide sequence ID" value="NZ_JBHTMY010000003.1"/>
</dbReference>
<protein>
    <submittedName>
        <fullName evidence="1">DUF5522 domain-containing protein</fullName>
    </submittedName>
</protein>
<dbReference type="EMBL" id="JBHTMY010000003">
    <property type="protein sequence ID" value="MFD1315553.1"/>
    <property type="molecule type" value="Genomic_DNA"/>
</dbReference>